<feature type="domain" description="Laminin IV type A" evidence="24">
    <location>
        <begin position="2593"/>
        <end position="2772"/>
    </location>
</feature>
<dbReference type="SMART" id="SM00408">
    <property type="entry name" value="IGc2"/>
    <property type="match status" value="15"/>
</dbReference>
<feature type="chain" id="PRO_5040786461" evidence="18">
    <location>
        <begin position="38"/>
        <end position="4727"/>
    </location>
</feature>
<evidence type="ECO:0000259" key="22">
    <source>
        <dbReference type="PROSITE" id="PS50027"/>
    </source>
</evidence>
<dbReference type="GO" id="GO:0048589">
    <property type="term" value="P:developmental growth"/>
    <property type="evidence" value="ECO:0007669"/>
    <property type="project" value="UniProtKB-ARBA"/>
</dbReference>
<feature type="disulfide bond" evidence="15">
    <location>
        <begin position="1355"/>
        <end position="1373"/>
    </location>
</feature>
<dbReference type="InterPro" id="IPR013783">
    <property type="entry name" value="Ig-like_fold"/>
</dbReference>
<feature type="disulfide bond" evidence="15">
    <location>
        <begin position="1157"/>
        <end position="1169"/>
    </location>
</feature>
<dbReference type="Gene3D" id="2.60.40.10">
    <property type="entry name" value="Immunoglobulins"/>
    <property type="match status" value="15"/>
</dbReference>
<keyword evidence="2" id="KW-0964">Secreted</keyword>
<dbReference type="FunFam" id="4.10.400.10:FF:000062">
    <property type="entry name" value="Terribly reduced optic lobes, isoform AI"/>
    <property type="match status" value="1"/>
</dbReference>
<accession>A0A9W2YKY5</accession>
<feature type="disulfide bond" evidence="15">
    <location>
        <begin position="1540"/>
        <end position="1555"/>
    </location>
</feature>
<feature type="domain" description="EGF-like" evidence="21">
    <location>
        <begin position="4459"/>
        <end position="4496"/>
    </location>
</feature>
<feature type="disulfide bond" evidence="15">
    <location>
        <begin position="1581"/>
        <end position="1596"/>
    </location>
</feature>
<feature type="disulfide bond" evidence="15">
    <location>
        <begin position="788"/>
        <end position="800"/>
    </location>
</feature>
<evidence type="ECO:0000256" key="18">
    <source>
        <dbReference type="SAM" id="SignalP"/>
    </source>
</evidence>
<feature type="disulfide bond" evidence="16">
    <location>
        <begin position="2826"/>
        <end position="2835"/>
    </location>
</feature>
<evidence type="ECO:0000259" key="20">
    <source>
        <dbReference type="PROSITE" id="PS50025"/>
    </source>
</evidence>
<feature type="disulfide bond" evidence="15">
    <location>
        <begin position="249"/>
        <end position="264"/>
    </location>
</feature>
<keyword evidence="12" id="KW-0393">Immunoglobulin domain</keyword>
<dbReference type="SUPFAM" id="SSF57424">
    <property type="entry name" value="LDL receptor-like module"/>
    <property type="match status" value="26"/>
</dbReference>
<feature type="domain" description="Ig-like" evidence="23">
    <location>
        <begin position="1643"/>
        <end position="1734"/>
    </location>
</feature>
<evidence type="ECO:0000256" key="5">
    <source>
        <dbReference type="ARBA" id="ARBA00022729"/>
    </source>
</evidence>
<dbReference type="InterPro" id="IPR056863">
    <property type="entry name" value="LMN_ATRN_NET-like_EGF"/>
</dbReference>
<dbReference type="PROSITE" id="PS50835">
    <property type="entry name" value="IG_LIKE"/>
    <property type="match status" value="15"/>
</dbReference>
<feature type="domain" description="Laminin EGF-like" evidence="22">
    <location>
        <begin position="2515"/>
        <end position="2566"/>
    </location>
</feature>
<feature type="disulfide bond" evidence="15">
    <location>
        <begin position="1213"/>
        <end position="1228"/>
    </location>
</feature>
<feature type="domain" description="Laminin G" evidence="20">
    <location>
        <begin position="4004"/>
        <end position="4181"/>
    </location>
</feature>
<dbReference type="Gene3D" id="2.60.120.200">
    <property type="match status" value="3"/>
</dbReference>
<protein>
    <submittedName>
        <fullName evidence="26">Basement membrane-specific heparan sulfate proteoglycan core protein-like isoform X1</fullName>
    </submittedName>
</protein>
<evidence type="ECO:0000313" key="25">
    <source>
        <dbReference type="Proteomes" id="UP001165740"/>
    </source>
</evidence>
<feature type="compositionally biased region" description="Polar residues" evidence="17">
    <location>
        <begin position="74"/>
        <end position="90"/>
    </location>
</feature>
<keyword evidence="11 16" id="KW-0424">Laminin EGF-like domain</keyword>
<dbReference type="InterPro" id="IPR013151">
    <property type="entry name" value="Immunoglobulin_dom"/>
</dbReference>
<dbReference type="Gene3D" id="2.10.25.10">
    <property type="entry name" value="Laminin"/>
    <property type="match status" value="12"/>
</dbReference>
<dbReference type="SMART" id="SM00281">
    <property type="entry name" value="LamB"/>
    <property type="match status" value="3"/>
</dbReference>
<feature type="domain" description="EGF-like" evidence="21">
    <location>
        <begin position="4218"/>
        <end position="4255"/>
    </location>
</feature>
<dbReference type="InterPro" id="IPR013098">
    <property type="entry name" value="Ig_I-set"/>
</dbReference>
<feature type="disulfide bond" evidence="15">
    <location>
        <begin position="771"/>
        <end position="786"/>
    </location>
</feature>
<dbReference type="Pfam" id="PF00057">
    <property type="entry name" value="Ldl_recept_a"/>
    <property type="match status" value="26"/>
</dbReference>
<feature type="disulfide bond" evidence="15">
    <location>
        <begin position="1128"/>
        <end position="1146"/>
    </location>
</feature>
<dbReference type="InterPro" id="IPR000034">
    <property type="entry name" value="Laminin_IV"/>
</dbReference>
<dbReference type="OrthoDB" id="10055367at2759"/>
<dbReference type="Gene3D" id="4.10.400.10">
    <property type="entry name" value="Low-density Lipoprotein Receptor"/>
    <property type="match status" value="25"/>
</dbReference>
<dbReference type="GO" id="GO:0098632">
    <property type="term" value="F:cell-cell adhesion mediator activity"/>
    <property type="evidence" value="ECO:0007669"/>
    <property type="project" value="TreeGrafter"/>
</dbReference>
<dbReference type="InterPro" id="IPR023415">
    <property type="entry name" value="LDLR_class-A_CS"/>
</dbReference>
<dbReference type="InterPro" id="IPR036179">
    <property type="entry name" value="Ig-like_dom_sf"/>
</dbReference>
<feature type="disulfide bond" evidence="15">
    <location>
        <begin position="900"/>
        <end position="912"/>
    </location>
</feature>
<feature type="disulfide bond" evidence="15">
    <location>
        <begin position="1348"/>
        <end position="1360"/>
    </location>
</feature>
<feature type="domain" description="Ig-like" evidence="23">
    <location>
        <begin position="3822"/>
        <end position="3906"/>
    </location>
</feature>
<dbReference type="GO" id="GO:0030424">
    <property type="term" value="C:axon"/>
    <property type="evidence" value="ECO:0007669"/>
    <property type="project" value="TreeGrafter"/>
</dbReference>
<dbReference type="RefSeq" id="XP_055863447.1">
    <property type="nucleotide sequence ID" value="XM_056007472.1"/>
</dbReference>
<dbReference type="Pfam" id="PF00047">
    <property type="entry name" value="ig"/>
    <property type="match status" value="2"/>
</dbReference>
<dbReference type="Gene3D" id="3.30.70.960">
    <property type="entry name" value="SEA domain"/>
    <property type="match status" value="1"/>
</dbReference>
<dbReference type="FunFam" id="2.10.25.10:FF:000188">
    <property type="entry name" value="Laminin subunit gamma 2"/>
    <property type="match status" value="1"/>
</dbReference>
<keyword evidence="5 18" id="KW-0732">Signal</keyword>
<feature type="disulfide bond" evidence="13">
    <location>
        <begin position="4206"/>
        <end position="4215"/>
    </location>
</feature>
<feature type="disulfide bond" evidence="15">
    <location>
        <begin position="1176"/>
        <end position="1191"/>
    </location>
</feature>
<feature type="domain" description="Ig-like" evidence="23">
    <location>
        <begin position="3915"/>
        <end position="3983"/>
    </location>
</feature>
<feature type="domain" description="Ig-like" evidence="23">
    <location>
        <begin position="3745"/>
        <end position="3820"/>
    </location>
</feature>
<feature type="disulfide bond" evidence="15">
    <location>
        <begin position="1367"/>
        <end position="1382"/>
    </location>
</feature>
<evidence type="ECO:0000256" key="16">
    <source>
        <dbReference type="PROSITE-ProRule" id="PRU00460"/>
    </source>
</evidence>
<dbReference type="SMART" id="SM00282">
    <property type="entry name" value="LamG"/>
    <property type="match status" value="3"/>
</dbReference>
<feature type="disulfide bond" evidence="15">
    <location>
        <begin position="1055"/>
        <end position="1073"/>
    </location>
</feature>
<feature type="disulfide bond" evidence="15">
    <location>
        <begin position="1328"/>
        <end position="1343"/>
    </location>
</feature>
<name>A0A9W2YKY5_BIOGL</name>
<feature type="disulfide bond" evidence="15">
    <location>
        <begin position="1402"/>
        <end position="1417"/>
    </location>
</feature>
<feature type="domain" description="Laminin EGF-like" evidence="22">
    <location>
        <begin position="2403"/>
        <end position="2452"/>
    </location>
</feature>
<keyword evidence="25" id="KW-1185">Reference proteome</keyword>
<reference evidence="26" key="1">
    <citation type="submission" date="2025-08" db="UniProtKB">
        <authorList>
            <consortium name="RefSeq"/>
        </authorList>
    </citation>
    <scope>IDENTIFICATION</scope>
</reference>
<feature type="disulfide bond" evidence="15">
    <location>
        <begin position="1140"/>
        <end position="1155"/>
    </location>
</feature>
<dbReference type="FunFam" id="2.10.25.10:FF:000508">
    <property type="entry name" value="Eyes shut homolog"/>
    <property type="match status" value="1"/>
</dbReference>
<dbReference type="FunFam" id="2.10.25.10:FF:000106">
    <property type="entry name" value="Heparan sulfate proteoglycan 2"/>
    <property type="match status" value="2"/>
</dbReference>
<feature type="disulfide bond" evidence="15">
    <location>
        <begin position="1092"/>
        <end position="1110"/>
    </location>
</feature>
<dbReference type="InterPro" id="IPR007110">
    <property type="entry name" value="Ig-like_dom"/>
</dbReference>
<dbReference type="Pfam" id="PF13927">
    <property type="entry name" value="Ig_3"/>
    <property type="match status" value="8"/>
</dbReference>
<dbReference type="FunFam" id="2.10.25.10:FF:000033">
    <property type="entry name" value="Laminin subunit alpha 2"/>
    <property type="match status" value="2"/>
</dbReference>
<evidence type="ECO:0000256" key="14">
    <source>
        <dbReference type="PROSITE-ProRule" id="PRU00122"/>
    </source>
</evidence>
<keyword evidence="9 13" id="KW-1015">Disulfide bond</keyword>
<feature type="disulfide bond" evidence="15">
    <location>
        <begin position="882"/>
        <end position="897"/>
    </location>
</feature>
<feature type="disulfide bond" evidence="15">
    <location>
        <begin position="1201"/>
        <end position="1219"/>
    </location>
</feature>
<comment type="subcellular location">
    <subcellularLocation>
        <location evidence="1">Secreted</location>
        <location evidence="1">Extracellular space</location>
        <location evidence="1">Extracellular matrix</location>
        <location evidence="1">Basement membrane</location>
    </subcellularLocation>
</comment>
<dbReference type="PROSITE" id="PS50068">
    <property type="entry name" value="LDLRA_2"/>
    <property type="match status" value="26"/>
</dbReference>
<feature type="disulfide bond" evidence="15">
    <location>
        <begin position="1625"/>
        <end position="1640"/>
    </location>
</feature>
<dbReference type="GO" id="GO:0007411">
    <property type="term" value="P:axon guidance"/>
    <property type="evidence" value="ECO:0007669"/>
    <property type="project" value="TreeGrafter"/>
</dbReference>
<dbReference type="FunFam" id="2.10.25.10:FF:000090">
    <property type="entry name" value="laminin subunit alpha"/>
    <property type="match status" value="2"/>
</dbReference>
<feature type="disulfide bond" evidence="16">
    <location>
        <begin position="2422"/>
        <end position="2431"/>
    </location>
</feature>
<dbReference type="PROSITE" id="PS01209">
    <property type="entry name" value="LDLRA_1"/>
    <property type="match status" value="7"/>
</dbReference>
<dbReference type="PROSITE" id="PS01248">
    <property type="entry name" value="EGF_LAM_1"/>
    <property type="match status" value="6"/>
</dbReference>
<feature type="disulfide bond" evidence="15">
    <location>
        <begin position="1164"/>
        <end position="1182"/>
    </location>
</feature>
<dbReference type="InterPro" id="IPR013320">
    <property type="entry name" value="ConA-like_dom_sf"/>
</dbReference>
<dbReference type="CDD" id="cd00112">
    <property type="entry name" value="LDLa"/>
    <property type="match status" value="25"/>
</dbReference>
<dbReference type="Pfam" id="PF02210">
    <property type="entry name" value="Laminin_G_2"/>
    <property type="match status" value="1"/>
</dbReference>
<feature type="disulfide bond" evidence="15">
    <location>
        <begin position="631"/>
        <end position="646"/>
    </location>
</feature>
<keyword evidence="3" id="KW-0272">Extracellular matrix</keyword>
<feature type="disulfide bond" evidence="15">
    <location>
        <begin position="1569"/>
        <end position="1587"/>
    </location>
</feature>
<evidence type="ECO:0000256" key="15">
    <source>
        <dbReference type="PROSITE-ProRule" id="PRU00124"/>
    </source>
</evidence>
<dbReference type="SMART" id="SM00409">
    <property type="entry name" value="IG"/>
    <property type="match status" value="15"/>
</dbReference>
<dbReference type="PROSITE" id="PS50026">
    <property type="entry name" value="EGF_3"/>
    <property type="match status" value="4"/>
</dbReference>
<feature type="disulfide bond" evidence="13">
    <location>
        <begin position="4245"/>
        <end position="4254"/>
    </location>
</feature>
<dbReference type="SUPFAM" id="SSF82671">
    <property type="entry name" value="SEA domain"/>
    <property type="match status" value="1"/>
</dbReference>
<evidence type="ECO:0000256" key="12">
    <source>
        <dbReference type="ARBA" id="ARBA00023319"/>
    </source>
</evidence>
<dbReference type="FunFam" id="4.10.400.10:FF:000034">
    <property type="entry name" value="Low-density lipoprotein receptor-related protein 2"/>
    <property type="match status" value="1"/>
</dbReference>
<feature type="disulfide bond" evidence="15">
    <location>
        <begin position="981"/>
        <end position="999"/>
    </location>
</feature>
<dbReference type="PROSITE" id="PS50025">
    <property type="entry name" value="LAM_G_DOMAIN"/>
    <property type="match status" value="3"/>
</dbReference>
<evidence type="ECO:0000259" key="24">
    <source>
        <dbReference type="PROSITE" id="PS51115"/>
    </source>
</evidence>
<feature type="domain" description="Ig-like" evidence="23">
    <location>
        <begin position="3107"/>
        <end position="3191"/>
    </location>
</feature>
<feature type="disulfide bond" evidence="15">
    <location>
        <begin position="1240"/>
        <end position="1258"/>
    </location>
</feature>
<feature type="disulfide bond" evidence="15">
    <location>
        <begin position="919"/>
        <end position="934"/>
    </location>
</feature>
<dbReference type="SUPFAM" id="SSF48726">
    <property type="entry name" value="Immunoglobulin"/>
    <property type="match status" value="15"/>
</dbReference>
<dbReference type="Proteomes" id="UP001165740">
    <property type="component" value="Chromosome 13"/>
</dbReference>
<dbReference type="PRINTS" id="PR00261">
    <property type="entry name" value="LDLRECEPTOR"/>
</dbReference>
<dbReference type="InterPro" id="IPR036364">
    <property type="entry name" value="SEA_dom_sf"/>
</dbReference>
<feature type="domain" description="Ig-like" evidence="23">
    <location>
        <begin position="3194"/>
        <end position="3280"/>
    </location>
</feature>
<feature type="disulfide bond" evidence="15">
    <location>
        <begin position="1521"/>
        <end position="1533"/>
    </location>
</feature>
<dbReference type="InterPro" id="IPR000742">
    <property type="entry name" value="EGF"/>
</dbReference>
<dbReference type="Gene3D" id="4.10.1220.10">
    <property type="entry name" value="EGF-type module"/>
    <property type="match status" value="1"/>
</dbReference>
<feature type="domain" description="Laminin EGF-like" evidence="22">
    <location>
        <begin position="2007"/>
        <end position="2053"/>
    </location>
</feature>
<evidence type="ECO:0000256" key="9">
    <source>
        <dbReference type="ARBA" id="ARBA00023157"/>
    </source>
</evidence>
<feature type="domain" description="Ig-like" evidence="23">
    <location>
        <begin position="1421"/>
        <end position="1506"/>
    </location>
</feature>
<feature type="domain" description="Laminin EGF-like" evidence="22">
    <location>
        <begin position="2807"/>
        <end position="2856"/>
    </location>
</feature>
<evidence type="ECO:0000259" key="23">
    <source>
        <dbReference type="PROSITE" id="PS50835"/>
    </source>
</evidence>
<evidence type="ECO:0000256" key="7">
    <source>
        <dbReference type="ARBA" id="ARBA00022837"/>
    </source>
</evidence>
<keyword evidence="7" id="KW-0106">Calcium</keyword>
<dbReference type="InterPro" id="IPR001791">
    <property type="entry name" value="Laminin_G"/>
</dbReference>
<feature type="disulfide bond" evidence="15">
    <location>
        <begin position="1528"/>
        <end position="1546"/>
    </location>
</feature>
<sequence>MGSSALNGCVIMRTRESSGVMFLLFLATLCLLGATLAVDQEVQDFDFEDTANEVNLVKRSAALSDDEDLMLGDPTSTPLNSEDGSGTSESPVEKVTAVTQTATIKVPVAVLPVVVDYPRYYRVTIHYSSLRYSPALEERNSREFRELARELQRDLENLFRNLLGLHTITILQVSRGLLVTFDLGSVGEATEDEIRDTLLDSVRRGRIGNQTVSGQGFTFSKISVPAHPCTTREFFCSANKVCINRTLACDRRKHCPDGADEQNCSEVSCPSHVGRNPDNLPRSGNNWANLLVNNVFPCDGNIVGWEYYRLKPQGSAYVGVWRQDLFDSHFNLISKTELPSAPVGIREVSTNPISVKKGDFIGIFYPRTTPNNVIAQAQLADDILSSNELYQNFHIEIFDDDITQNNNLINLENIDYNTINATFSLRAVMDYEVGPTIPVIGLTCKPNEFNCGDDCISQDLYCDGQIDCNNESDEKDCAPQPATCPRGLFLCDDGTCQRTCDCLEGRFRCNDGTCIERVLKCNGQVNCPDGSDEGAVCQETTERQCSDEEFQCYTGTPICIPRDEECNGIPECEDKSDELPDRCILPACPPDYVRCQDGTCRKETCDETEPMACTEEQFKCNGECFSLKMKCDGFKDCDDGSDEENCGEIFITGPEEAIVGTQVKLTCNITGRLERSNNIYWYKDDTINISSYSGNILNRIQIRHHDRREYHLSELYLRQAEISDSGSYTCATSQHVSRGFNLAVVLQVFTCEANQFKCKREERCIDERRRCDGRHDCRDKSDEMECSCRVDQFRCASGGCIDQGRRCNGQLDCSDRSDETGCKRCQETDFTCTSGQCIPFEQLCNGERDCEDGSDELCEFKCAENQFICNVEKKCINLDYTCDGNDDCLDGSDEQSCPGCKKNQFTCSDGSCVRNTSRCNRIRECRDYSDEFKCECDEVLEFSCANGQCVPASARCNNNGDCYDRSDEENCGCDAETELTCGDGSCVPLSARCDRRYDCSDRSDELECGCDPQTELTCGDGKCVPLSARCDRRYDCSDRSDESDCRCNEATEFTCDNGQCVPLRARCNRRFECSDQSDETNCDCDPLTQFKCADGQCVASSARCNRRFECSDRSDEENCGCSRTEFTCDDGSCVDRVYRCDRVSNCPDNSDEFNCTCNPREFRCANGQCIPSSARCDRKTDCVDRSDERNCPTCTSEQFTCDNGNCIDIRRKCDRRVDCRDGSDERDCPPRTCTSDQFTCENGDCIDIRRKCDGRDDCRDGSDERDCALKCFPGQFRCNVGGQCIDAGFRCDGQVDCSDSSDERNCPARCPGKFLCDVRRCIELSSVCDGRRNCNDNSDEKDCAPITCSSEQFTCTSGRCIDRERRCNRVNDCDDGSDESNCPCASGEISCDGTCFPRERRCDGERDCSDGSDEQNCQGGTSIYVSPQQMKKRFGTSASFMCNVVGEQPSRITWIRRTGTGGSMPPQAVITGNRLLIPDLRIEDAGDYLCQAFGSFGKIEAHARLEVEFVGPPVVPSDGPCGPDEVPCSNGACIYKGYYCDGDDDCRDGSDERNCPRDHLPCEPNEFRCDNGKCAMKIWRCDGDNDCGDRSDERNCEIEKPGSDCRASEFQCASRDQCIPLGYQCDGETDCLDRSDEVGCSKPTIITPPLPEITVEINGTFTIICEAIGVPTPLIVWRLNWGNIPNGTRVTVTSENGYGNLTIRNAIPQDAGAYTCEAVNNRGSIFAIPDANIIVRRRTGVCRDSTFNSEAYTENQCVKCFCFGQTQSCYSSSLQISQITMGSQVNLVRRQNLEAAEPGIVQYIPTSRQFEVKDFNSILRTGSWYWSLPHQFLKKQLNSYGGTLSYQVYYEVDGFENPTNDPDIILIGNGITLFHRADVYERVDRRFRPRQSTIVNIPLNESAWERSQVPSRGGPISQYATREDLMLVLENVTHILIRATYDSKQSLIRLGNVVLTTGRVEQTGLGRAIYVEECKCPAGYTGNSCEDCAPGFYRVVDGNNGRRCVACNCNQYSNECDPLTGICRNCRDNSAGPYCNECASGYYKDPRYGRCLSCPCPSSYGPIQFERSCFLDQDREITCRCPPGYTGRRCERCARGYVGDPSIPGQFCYRQTDNVCDTRGSVSRLPNPLTGTCECKSSVTGTLCDTCKPETFYLSDANPMGCIPCFCMGVTQICQSSTWNRVPITLSFSQTSSDVTLTDVTQSEKIEEGFSIERQSRELVFTEFENYNNKILFWSLPQQFLGNKVTAYGGNLRFTLRYKAGRDNTPVSLVESLVTIRGSEIDLEYKVNAEVEEGRPVSFVVPMIENKWYKIDGNLVSRENFLMALANLQHIFIRATFTRDTAESAISAISLDVAEDRVTSRERAYQVEQCACPLGYKGLSCEDCDSGYTRTGGGLYLGLCEECRCNKHSTECDPENGVCKNCRHNTEGARCERCARGYYGDATRGTVNDCQKCPCPLTESPNQFSSDCVLDRDRQVTCTACPVGHEGRRCERCAPGYSGDPMSPGDYCKQISVKCECDDRGTMPNTECDPRTRQCQCKNNVEGRNCSTCRTGYFNLNKDLDMGCLKCFCMGITNICTSSYYYREEITPVLDADGSHNFALVNGRLSRTVTDGFSVNAARNEITFNNFEGSQREQDSLYFNLPPKFRGDKVSSYGGYLKFTLRYTASPTVGRDYTDLDVVLIGKQNQKLYHVFRPQLRPRQINRYEIHLVEDSFQDSDLLTPSRETFLTVLADISAILIRATYHHAMQSVTLGNLRMDIAGPNGRVAAPEVERCSCPEGYSGLSCQSCAPGFVRVPDPRTALGRCARCSCNGHSNSCDPATGVCQNCQHNTEGDRCERCIRGYYGDPTSGTPNDCRPCACPLTTPSNNFSPTCVLDTSDNRITCDKCPPGYTGRDCGQCAPEYSGNPRQPGGKCQRIQQFEVDVSPAIVREPLGSTIRFLCTPRGRGPFNVVWSRLDGQALPSRATIGTGPGYELTILDVDYTDAGRYVCSVTNPDGSNRDTGTLFVERPDLPIKVRIQEPTRLVKRQGDQAEFICEAIQYNSAANYVLTWRKDGGQLPSKAVEQSGVLYIPDLDQNDLGRYTCTGSQRGSIDNATAEIMFGEIPESPTVRIEPPSIRVQEGQRVELVCVVTGSPRPTIKWTKGNTDTLPPHIITDREGRLIIESVSPSDRAAYYCIAENYVGTSRTRATILVLPATVARVIVRRADIIAIVGQSEQMVCETDGTGVTLQWSREGGLPPGARQSGGVLTLTNIQPSFAGTYLCTGISITGTVIGRATSRLTVTGSINVKPTSRIEPADGLTIGSGTTGTLRCIVTGEPAPTIVWTRSRGPLSSNHQVRGDVLRILQATPEDRDRYICTATNEAGVSVATVVVNIERREPPLVTLYPSVSLIKRQGESAMFQCRVTQGQPAPTVTWTRAGGLPLTERTKVEQNGVLMFRDLTQREQGEYICTSENVVGSVSATASLRVQGAPVIEITPGTTITVEEGRRLYIECVASGEPAPDVFWRSETRRRSDVLPDDVTENGRSRLAFDSVQKSDAGRYTCVARNELGETKETVEVIVNDASGSPETDLSIVGPSRLTYTVGQSIELTCLSKDLPNAQITWRRPNRQPLPPGSRVSNGVLYIPRITPEYAGEYICSLANDFQTVFITVTVTSNLVISPSSTRVRAGASLRLSCQLGGSYPYTVEWSKEDGVLSPQARESNGVLDIRQVTSADAGRYKCVATTDIGSSEAYADVIVVVPPSIDIPTSIIPRYPYGSTIQLICNARGSPAPTVRWERENGAAFPDQHQIRDGVLTIYNASPVDSGSYSCIASNEAGREQITFPVIVDNDIGDEIGVNYFVEGDAIDLECTPESFTESATFKWSKLEGPISRYAVISNYSLHIENAKVSDSGTYRCTLTAPAGSRTVDIRLKVTAKPSINTFQEYTTAALGSPAQLKCNIQSSGPPRVTWIKKDGELPYEHEVSQDGSLYIPRVREGDTGAYACQGSGQVGPSVYPVYLFVGALVPYFGRNNENSYLEYLPLTDAYQDLDILLSFRPESTDGLLLYNGQYPTAAGDFVCFGLQQQVPEFRFDVGSGPAIIRGNRSLELNKWHTVHLKRSKKNGTLLVNDEPAYVGVAPGQHEGLDLGAPLYLGSVPDYRDIPPSTGYSRGFVGSLSQVQVKGVNMNLGAEAVSLKNVIPYDVCAIERPCVNGGTCRAFNIRYGYVCECPSGFGGEKCEQRRETCSPGLCGPEGRCVNLPQGGYSCACPLRLTGDRCSRTIQIADPAFDRTSFISYDTIKGGLMTLSIKLDFNPRRLEDGIILYNAQKADGKQDFIALVVKDRHLEFRFDVGSGPAIIRSRYPLRANEWTKVVAERRGREGMLTVNDEESVNAQVAANDRQLYDRLDRGDVIRGSASGNKSVGLNLERPLYLGGVDPSEVINPGAGVYTGFIGCVGQLVVNERNIGLIDEARETMNIRDCGERTMCSRKPCQNNGVCTNRSPTEYFCTCPEGFSGRNCEVKIDICVLESPCNEGICVPQNNYYRCMCPLNWAGNNCQYSVKIGTSANFQGEGYIEISSDKFPRQNRRAQENLTVTITTTEPNGLIIWQGQKPDSHIKATSDYFAVAVVDGYLEFSYDLGDKPGVLRSLLPVNDGYPHDITVSRNGKHGKLKVDQQAEVSGLSGGGLKILNVMGNIFVGGVPDMKRYTDNTFSKNFNGCVSNLGLFGSNNLDFGVDALGGLNVVSCETRPF</sequence>
<dbReference type="InterPro" id="IPR036055">
    <property type="entry name" value="LDL_receptor-like_sf"/>
</dbReference>
<feature type="disulfide bond" evidence="13">
    <location>
        <begin position="4187"/>
        <end position="4204"/>
    </location>
</feature>
<feature type="disulfide bond" evidence="15">
    <location>
        <begin position="795"/>
        <end position="813"/>
    </location>
</feature>
<dbReference type="Pfam" id="PF00052">
    <property type="entry name" value="Laminin_B"/>
    <property type="match status" value="3"/>
</dbReference>
<dbReference type="PROSITE" id="PS51115">
    <property type="entry name" value="LAMININ_IVA"/>
    <property type="match status" value="3"/>
</dbReference>
<feature type="disulfide bond" evidence="13">
    <location>
        <begin position="4524"/>
        <end position="4533"/>
    </location>
</feature>
<feature type="disulfide bond" evidence="15">
    <location>
        <begin position="956"/>
        <end position="971"/>
    </location>
</feature>
<keyword evidence="4 13" id="KW-0245">EGF-like domain</keyword>
<evidence type="ECO:0000256" key="13">
    <source>
        <dbReference type="PROSITE-ProRule" id="PRU00076"/>
    </source>
</evidence>
<feature type="disulfide bond" evidence="15">
    <location>
        <begin position="832"/>
        <end position="850"/>
    </location>
</feature>
<keyword evidence="8" id="KW-0084">Basement membrane</keyword>
<feature type="disulfide bond" evidence="15">
    <location>
        <begin position="1018"/>
        <end position="1036"/>
    </location>
</feature>
<organism evidence="25 26">
    <name type="scientific">Biomphalaria glabrata</name>
    <name type="common">Bloodfluke planorb</name>
    <name type="synonym">Freshwater snail</name>
    <dbReference type="NCBI Taxonomy" id="6526"/>
    <lineage>
        <taxon>Eukaryota</taxon>
        <taxon>Metazoa</taxon>
        <taxon>Spiralia</taxon>
        <taxon>Lophotrochozoa</taxon>
        <taxon>Mollusca</taxon>
        <taxon>Gastropoda</taxon>
        <taxon>Heterobranchia</taxon>
        <taxon>Euthyneura</taxon>
        <taxon>Panpulmonata</taxon>
        <taxon>Hygrophila</taxon>
        <taxon>Lymnaeoidea</taxon>
        <taxon>Planorbidae</taxon>
        <taxon>Biomphalaria</taxon>
    </lineage>
</organism>
<evidence type="ECO:0000313" key="26">
    <source>
        <dbReference type="RefSeq" id="XP_055863447.1"/>
    </source>
</evidence>
<dbReference type="InterPro" id="IPR003598">
    <property type="entry name" value="Ig_sub2"/>
</dbReference>
<evidence type="ECO:0000259" key="19">
    <source>
        <dbReference type="PROSITE" id="PS50024"/>
    </source>
</evidence>
<feature type="disulfide bond" evidence="15">
    <location>
        <begin position="1233"/>
        <end position="1245"/>
    </location>
</feature>
<dbReference type="SMART" id="SM00180">
    <property type="entry name" value="EGF_Lam"/>
    <property type="match status" value="9"/>
</dbReference>
<feature type="domain" description="Ig-like" evidence="23">
    <location>
        <begin position="3379"/>
        <end position="3467"/>
    </location>
</feature>
<dbReference type="InterPro" id="IPR000082">
    <property type="entry name" value="SEA_dom"/>
</dbReference>
<feature type="disulfide bond" evidence="15">
    <location>
        <begin position="1316"/>
        <end position="1334"/>
    </location>
</feature>
<feature type="disulfide bond" evidence="15">
    <location>
        <begin position="462"/>
        <end position="477"/>
    </location>
</feature>
<dbReference type="Pfam" id="PF07679">
    <property type="entry name" value="I-set"/>
    <property type="match status" value="4"/>
</dbReference>
<evidence type="ECO:0000256" key="2">
    <source>
        <dbReference type="ARBA" id="ARBA00022525"/>
    </source>
</evidence>
<feature type="domain" description="Ig-like" evidence="23">
    <location>
        <begin position="3289"/>
        <end position="3372"/>
    </location>
</feature>
<dbReference type="SMART" id="SM00192">
    <property type="entry name" value="LDLa"/>
    <property type="match status" value="26"/>
</dbReference>
<feature type="disulfide bond" evidence="15">
    <location>
        <begin position="502"/>
        <end position="514"/>
    </location>
</feature>
<dbReference type="PROSITE" id="PS50024">
    <property type="entry name" value="SEA"/>
    <property type="match status" value="1"/>
</dbReference>
<dbReference type="PROSITE" id="PS01186">
    <property type="entry name" value="EGF_2"/>
    <property type="match status" value="2"/>
</dbReference>
<feature type="domain" description="Ig-like" evidence="23">
    <location>
        <begin position="3566"/>
        <end position="3652"/>
    </location>
</feature>
<dbReference type="GO" id="GO:0005509">
    <property type="term" value="F:calcium ion binding"/>
    <property type="evidence" value="ECO:0007669"/>
    <property type="project" value="InterPro"/>
</dbReference>
<keyword evidence="6" id="KW-0677">Repeat</keyword>
<feature type="disulfide bond" evidence="15">
    <location>
        <begin position="1121"/>
        <end position="1133"/>
    </location>
</feature>
<feature type="domain" description="Laminin IV type A" evidence="24">
    <location>
        <begin position="2190"/>
        <end position="2369"/>
    </location>
</feature>
<dbReference type="OMA" id="PGHDQSY"/>
<feature type="disulfide bond" evidence="16">
    <location>
        <begin position="2026"/>
        <end position="2035"/>
    </location>
</feature>
<feature type="domain" description="Laminin IV type A" evidence="24">
    <location>
        <begin position="1783"/>
        <end position="1973"/>
    </location>
</feature>
<feature type="domain" description="Laminin G" evidence="20">
    <location>
        <begin position="4540"/>
        <end position="4722"/>
    </location>
</feature>
<feature type="disulfide bond" evidence="13">
    <location>
        <begin position="4486"/>
        <end position="4495"/>
    </location>
</feature>
<dbReference type="PANTHER" id="PTHR10075:SF100">
    <property type="entry name" value="FASCICLIN-2"/>
    <property type="match status" value="1"/>
</dbReference>
<evidence type="ECO:0000256" key="4">
    <source>
        <dbReference type="ARBA" id="ARBA00022536"/>
    </source>
</evidence>
<dbReference type="SUPFAM" id="SSF57196">
    <property type="entry name" value="EGF/Laminin"/>
    <property type="match status" value="10"/>
</dbReference>
<feature type="disulfide bond" evidence="15">
    <location>
        <begin position="944"/>
        <end position="962"/>
    </location>
</feature>
<evidence type="ECO:0000256" key="3">
    <source>
        <dbReference type="ARBA" id="ARBA00022530"/>
    </source>
</evidence>
<feature type="signal peptide" evidence="18">
    <location>
        <begin position="1"/>
        <end position="37"/>
    </location>
</feature>
<feature type="disulfide bond" evidence="15">
    <location>
        <begin position="1030"/>
        <end position="1045"/>
    </location>
</feature>
<feature type="disulfide bond" evidence="14">
    <location>
        <begin position="4695"/>
        <end position="4722"/>
    </location>
</feature>
<dbReference type="CDD" id="cd00054">
    <property type="entry name" value="EGF_CA"/>
    <property type="match status" value="4"/>
</dbReference>
<feature type="disulfide bond" evidence="15">
    <location>
        <begin position="1067"/>
        <end position="1082"/>
    </location>
</feature>
<dbReference type="InterPro" id="IPR001881">
    <property type="entry name" value="EGF-like_Ca-bd_dom"/>
</dbReference>
<evidence type="ECO:0000256" key="17">
    <source>
        <dbReference type="SAM" id="MobiDB-lite"/>
    </source>
</evidence>
<feature type="disulfide bond" evidence="15">
    <location>
        <begin position="1291"/>
        <end position="1306"/>
    </location>
</feature>
<feature type="domain" description="EGF-like" evidence="21">
    <location>
        <begin position="4177"/>
        <end position="4216"/>
    </location>
</feature>
<dbReference type="GO" id="GO:0005886">
    <property type="term" value="C:plasma membrane"/>
    <property type="evidence" value="ECO:0007669"/>
    <property type="project" value="TreeGrafter"/>
</dbReference>
<feature type="domain" description="Laminin G" evidence="20">
    <location>
        <begin position="4260"/>
        <end position="4463"/>
    </location>
</feature>
<feature type="disulfide bond" evidence="15">
    <location>
        <begin position="825"/>
        <end position="837"/>
    </location>
</feature>
<dbReference type="SMART" id="SM00181">
    <property type="entry name" value="EGF"/>
    <property type="match status" value="13"/>
</dbReference>
<dbReference type="InterPro" id="IPR002172">
    <property type="entry name" value="LDrepeatLR_classA_rpt"/>
</dbReference>
<feature type="disulfide bond" evidence="15">
    <location>
        <begin position="1252"/>
        <end position="1267"/>
    </location>
</feature>
<feature type="domain" description="Ig-like" evidence="23">
    <location>
        <begin position="660"/>
        <end position="741"/>
    </location>
</feature>
<feature type="domain" description="Ig-like" evidence="23">
    <location>
        <begin position="3653"/>
        <end position="3735"/>
    </location>
</feature>
<feature type="disulfide bond" evidence="15">
    <location>
        <begin position="1104"/>
        <end position="1119"/>
    </location>
</feature>
<comment type="caution">
    <text evidence="13">Lacks conserved residue(s) required for the propagation of feature annotation.</text>
</comment>
<feature type="disulfide bond" evidence="15">
    <location>
        <begin position="1562"/>
        <end position="1574"/>
    </location>
</feature>
<dbReference type="SUPFAM" id="SSF49899">
    <property type="entry name" value="Concanavalin A-like lectins/glucanases"/>
    <property type="match status" value="3"/>
</dbReference>
<feature type="domain" description="EGF-like" evidence="21">
    <location>
        <begin position="4498"/>
        <end position="4534"/>
    </location>
</feature>
<dbReference type="PROSITE" id="PS00022">
    <property type="entry name" value="EGF_1"/>
    <property type="match status" value="5"/>
</dbReference>
<dbReference type="Pfam" id="PF00008">
    <property type="entry name" value="EGF"/>
    <property type="match status" value="1"/>
</dbReference>
<dbReference type="CDD" id="cd00055">
    <property type="entry name" value="EGF_Lam"/>
    <property type="match status" value="7"/>
</dbReference>
<dbReference type="Pfam" id="PF00053">
    <property type="entry name" value="EGF_laminin"/>
    <property type="match status" value="8"/>
</dbReference>
<proteinExistence type="predicted"/>
<evidence type="ECO:0000256" key="1">
    <source>
        <dbReference type="ARBA" id="ARBA00004302"/>
    </source>
</evidence>
<keyword evidence="10" id="KW-0325">Glycoprotein</keyword>
<feature type="disulfide bond" evidence="15">
    <location>
        <begin position="807"/>
        <end position="822"/>
    </location>
</feature>
<dbReference type="GO" id="GO:0070593">
    <property type="term" value="P:dendrite self-avoidance"/>
    <property type="evidence" value="ECO:0007669"/>
    <property type="project" value="TreeGrafter"/>
</dbReference>
<dbReference type="Pfam" id="PF24973">
    <property type="entry name" value="EGF_LMN_ATRN"/>
    <property type="match status" value="2"/>
</dbReference>
<evidence type="ECO:0000256" key="11">
    <source>
        <dbReference type="ARBA" id="ARBA00023292"/>
    </source>
</evidence>
<dbReference type="GeneID" id="106052673"/>
<feature type="disulfide bond" evidence="15">
    <location>
        <begin position="907"/>
        <end position="925"/>
    </location>
</feature>
<dbReference type="FunFam" id="2.60.40.10:FF:000032">
    <property type="entry name" value="palladin isoform X1"/>
    <property type="match status" value="1"/>
</dbReference>
<feature type="domain" description="SEA" evidence="19">
    <location>
        <begin position="113"/>
        <end position="224"/>
    </location>
</feature>
<dbReference type="CDD" id="cd00110">
    <property type="entry name" value="LamG"/>
    <property type="match status" value="3"/>
</dbReference>
<feature type="domain" description="Ig-like" evidence="23">
    <location>
        <begin position="3470"/>
        <end position="3560"/>
    </location>
</feature>
<feature type="domain" description="Ig-like" evidence="23">
    <location>
        <begin position="3009"/>
        <end position="3099"/>
    </location>
</feature>
<feature type="disulfide bond" evidence="15">
    <location>
        <begin position="993"/>
        <end position="1008"/>
    </location>
</feature>
<dbReference type="InterPro" id="IPR002049">
    <property type="entry name" value="LE_dom"/>
</dbReference>
<dbReference type="GO" id="GO:0005604">
    <property type="term" value="C:basement membrane"/>
    <property type="evidence" value="ECO:0007669"/>
    <property type="project" value="UniProtKB-SubCell"/>
</dbReference>
<feature type="disulfide bond" evidence="16">
    <location>
        <begin position="2537"/>
        <end position="2546"/>
    </location>
</feature>
<dbReference type="SMART" id="SM00179">
    <property type="entry name" value="EGF_CA"/>
    <property type="match status" value="5"/>
</dbReference>
<evidence type="ECO:0000256" key="6">
    <source>
        <dbReference type="ARBA" id="ARBA00022737"/>
    </source>
</evidence>
<evidence type="ECO:0000256" key="8">
    <source>
        <dbReference type="ARBA" id="ARBA00022869"/>
    </source>
</evidence>
<evidence type="ECO:0000259" key="21">
    <source>
        <dbReference type="PROSITE" id="PS50026"/>
    </source>
</evidence>
<dbReference type="Pfam" id="PF00054">
    <property type="entry name" value="Laminin_G_1"/>
    <property type="match status" value="2"/>
</dbReference>
<feature type="disulfide bond" evidence="15">
    <location>
        <begin position="1194"/>
        <end position="1206"/>
    </location>
</feature>
<dbReference type="PANTHER" id="PTHR10075">
    <property type="entry name" value="BASIGIN RELATED"/>
    <property type="match status" value="1"/>
</dbReference>
<feature type="domain" description="Ig-like" evidence="23">
    <location>
        <begin position="2900"/>
        <end position="3005"/>
    </location>
</feature>
<evidence type="ECO:0000256" key="10">
    <source>
        <dbReference type="ARBA" id="ARBA00023180"/>
    </source>
</evidence>
<feature type="disulfide bond" evidence="15">
    <location>
        <begin position="509"/>
        <end position="527"/>
    </location>
</feature>
<feature type="region of interest" description="Disordered" evidence="17">
    <location>
        <begin position="67"/>
        <end position="92"/>
    </location>
</feature>
<dbReference type="PROSITE" id="PS50027">
    <property type="entry name" value="EGF_LAM_2"/>
    <property type="match status" value="4"/>
</dbReference>
<gene>
    <name evidence="26" type="primary">LOC106052673</name>
</gene>
<dbReference type="GO" id="GO:0007156">
    <property type="term" value="P:homophilic cell adhesion via plasma membrane adhesion molecules"/>
    <property type="evidence" value="ECO:0007669"/>
    <property type="project" value="TreeGrafter"/>
</dbReference>
<dbReference type="InterPro" id="IPR003599">
    <property type="entry name" value="Ig_sub"/>
</dbReference>